<accession>A0A2P8G819</accession>
<dbReference type="EMBL" id="PYAS01000004">
    <property type="protein sequence ID" value="PSL30119.1"/>
    <property type="molecule type" value="Genomic_DNA"/>
</dbReference>
<dbReference type="Proteomes" id="UP000241964">
    <property type="component" value="Unassembled WGS sequence"/>
</dbReference>
<protein>
    <submittedName>
        <fullName evidence="1">Uncharacterized protein</fullName>
    </submittedName>
</protein>
<name>A0A2P8G819_9BACT</name>
<gene>
    <name evidence="1" type="ORF">CLV60_10461</name>
</gene>
<evidence type="ECO:0000313" key="1">
    <source>
        <dbReference type="EMBL" id="PSL30119.1"/>
    </source>
</evidence>
<sequence>METTEEFRARLHDLMKQADIAIKESNDYLIRRGVVVDLTEWVTIKEYCRRFGIKNTETVSNWIKRGIVPEDDTLIIEEFNNIRMIRAKPYLTSSKQNAETSISD</sequence>
<keyword evidence="2" id="KW-1185">Reference proteome</keyword>
<proteinExistence type="predicted"/>
<evidence type="ECO:0000313" key="2">
    <source>
        <dbReference type="Proteomes" id="UP000241964"/>
    </source>
</evidence>
<reference evidence="1 2" key="1">
    <citation type="submission" date="2018-03" db="EMBL/GenBank/DDBJ databases">
        <title>Genomic Encyclopedia of Archaeal and Bacterial Type Strains, Phase II (KMG-II): from individual species to whole genera.</title>
        <authorList>
            <person name="Goeker M."/>
        </authorList>
    </citation>
    <scope>NUCLEOTIDE SEQUENCE [LARGE SCALE GENOMIC DNA]</scope>
    <source>
        <strain evidence="1 2">DSM 29057</strain>
    </source>
</reference>
<dbReference type="AlphaFoldDB" id="A0A2P8G819"/>
<organism evidence="1 2">
    <name type="scientific">Dyadobacter jiangsuensis</name>
    <dbReference type="NCBI Taxonomy" id="1591085"/>
    <lineage>
        <taxon>Bacteria</taxon>
        <taxon>Pseudomonadati</taxon>
        <taxon>Bacteroidota</taxon>
        <taxon>Cytophagia</taxon>
        <taxon>Cytophagales</taxon>
        <taxon>Spirosomataceae</taxon>
        <taxon>Dyadobacter</taxon>
    </lineage>
</organism>
<comment type="caution">
    <text evidence="1">The sequence shown here is derived from an EMBL/GenBank/DDBJ whole genome shotgun (WGS) entry which is preliminary data.</text>
</comment>